<dbReference type="Proteomes" id="UP000620124">
    <property type="component" value="Unassembled WGS sequence"/>
</dbReference>
<reference evidence="1" key="1">
    <citation type="submission" date="2020-05" db="EMBL/GenBank/DDBJ databases">
        <title>Mycena genomes resolve the evolution of fungal bioluminescence.</title>
        <authorList>
            <person name="Tsai I.J."/>
        </authorList>
    </citation>
    <scope>NUCLEOTIDE SEQUENCE</scope>
    <source>
        <strain evidence="1">CCC161011</strain>
    </source>
</reference>
<keyword evidence="2" id="KW-1185">Reference proteome</keyword>
<dbReference type="OrthoDB" id="2828670at2759"/>
<sequence length="159" mass="16705">MKVITITLNPPTQPPNNTMYFSTVLALAAFSTAPAVFGQVGTHCGTTEDATYSDCQALVDPATWSAAWAADSNVCHYSNPDDIFGAPAEAYNTACHGNCCVYFASKTGGKPDKEQTRQDALGLFGCADMSVNKVNAMVFKEQGYGVCISDGNGCGDCFG</sequence>
<dbReference type="EMBL" id="JACAZI010000024">
    <property type="protein sequence ID" value="KAF7335622.1"/>
    <property type="molecule type" value="Genomic_DNA"/>
</dbReference>
<evidence type="ECO:0000313" key="2">
    <source>
        <dbReference type="Proteomes" id="UP000620124"/>
    </source>
</evidence>
<comment type="caution">
    <text evidence="1">The sequence shown here is derived from an EMBL/GenBank/DDBJ whole genome shotgun (WGS) entry which is preliminary data.</text>
</comment>
<accession>A0A8H7CGZ8</accession>
<gene>
    <name evidence="1" type="ORF">MVEN_02217100</name>
</gene>
<protein>
    <submittedName>
        <fullName evidence="1">Uncharacterized protein</fullName>
    </submittedName>
</protein>
<evidence type="ECO:0000313" key="1">
    <source>
        <dbReference type="EMBL" id="KAF7335622.1"/>
    </source>
</evidence>
<proteinExistence type="predicted"/>
<name>A0A8H7CGZ8_9AGAR</name>
<organism evidence="1 2">
    <name type="scientific">Mycena venus</name>
    <dbReference type="NCBI Taxonomy" id="2733690"/>
    <lineage>
        <taxon>Eukaryota</taxon>
        <taxon>Fungi</taxon>
        <taxon>Dikarya</taxon>
        <taxon>Basidiomycota</taxon>
        <taxon>Agaricomycotina</taxon>
        <taxon>Agaricomycetes</taxon>
        <taxon>Agaricomycetidae</taxon>
        <taxon>Agaricales</taxon>
        <taxon>Marasmiineae</taxon>
        <taxon>Mycenaceae</taxon>
        <taxon>Mycena</taxon>
    </lineage>
</organism>
<dbReference type="AlphaFoldDB" id="A0A8H7CGZ8"/>